<accession>A0AAW2EPB4</accession>
<dbReference type="EMBL" id="JADYXP020000020">
    <property type="protein sequence ID" value="KAL0104174.1"/>
    <property type="molecule type" value="Genomic_DNA"/>
</dbReference>
<keyword evidence="2" id="KW-1185">Reference proteome</keyword>
<dbReference type="Proteomes" id="UP001430953">
    <property type="component" value="Unassembled WGS sequence"/>
</dbReference>
<organism evidence="1 2">
    <name type="scientific">Cardiocondyla obscurior</name>
    <dbReference type="NCBI Taxonomy" id="286306"/>
    <lineage>
        <taxon>Eukaryota</taxon>
        <taxon>Metazoa</taxon>
        <taxon>Ecdysozoa</taxon>
        <taxon>Arthropoda</taxon>
        <taxon>Hexapoda</taxon>
        <taxon>Insecta</taxon>
        <taxon>Pterygota</taxon>
        <taxon>Neoptera</taxon>
        <taxon>Endopterygota</taxon>
        <taxon>Hymenoptera</taxon>
        <taxon>Apocrita</taxon>
        <taxon>Aculeata</taxon>
        <taxon>Formicoidea</taxon>
        <taxon>Formicidae</taxon>
        <taxon>Myrmicinae</taxon>
        <taxon>Cardiocondyla</taxon>
    </lineage>
</organism>
<gene>
    <name evidence="1" type="ORF">PUN28_017112</name>
</gene>
<reference evidence="1 2" key="1">
    <citation type="submission" date="2023-03" db="EMBL/GenBank/DDBJ databases">
        <title>High recombination rates correlate with genetic variation in Cardiocondyla obscurior ants.</title>
        <authorList>
            <person name="Errbii M."/>
        </authorList>
    </citation>
    <scope>NUCLEOTIDE SEQUENCE [LARGE SCALE GENOMIC DNA]</scope>
    <source>
        <strain evidence="1">Alpha-2009</strain>
        <tissue evidence="1">Whole body</tissue>
    </source>
</reference>
<name>A0AAW2EPB4_9HYME</name>
<dbReference type="AlphaFoldDB" id="A0AAW2EPB4"/>
<evidence type="ECO:0000313" key="1">
    <source>
        <dbReference type="EMBL" id="KAL0104174.1"/>
    </source>
</evidence>
<sequence>MVCRSNNKKEKFGWVFSTCQYSRGVLSVPSSASHIYTLIWPNNFLSLTGYWLETISTKLAYSYSLRATNFWISDIISSGLTRDPFTVRPIDAALIRLRDYTSRYNNFGPKGDTARETKQFDRAKSTVHLISINYFKCNFF</sequence>
<protein>
    <submittedName>
        <fullName evidence="1">Uncharacterized protein</fullName>
    </submittedName>
</protein>
<evidence type="ECO:0000313" key="2">
    <source>
        <dbReference type="Proteomes" id="UP001430953"/>
    </source>
</evidence>
<proteinExistence type="predicted"/>
<comment type="caution">
    <text evidence="1">The sequence shown here is derived from an EMBL/GenBank/DDBJ whole genome shotgun (WGS) entry which is preliminary data.</text>
</comment>